<dbReference type="SUPFAM" id="SSF69765">
    <property type="entry name" value="IpsF-like"/>
    <property type="match status" value="1"/>
</dbReference>
<organism evidence="9">
    <name type="scientific">marine sediment metagenome</name>
    <dbReference type="NCBI Taxonomy" id="412755"/>
    <lineage>
        <taxon>unclassified sequences</taxon>
        <taxon>metagenomes</taxon>
        <taxon>ecological metagenomes</taxon>
    </lineage>
</organism>
<dbReference type="Gene3D" id="3.30.1330.50">
    <property type="entry name" value="2-C-methyl-D-erythritol 2,4-cyclodiphosphate synthase"/>
    <property type="match status" value="1"/>
</dbReference>
<dbReference type="InterPro" id="IPR036571">
    <property type="entry name" value="MECDP_synthase_sf"/>
</dbReference>
<dbReference type="PROSITE" id="PS01350">
    <property type="entry name" value="ISPF"/>
    <property type="match status" value="1"/>
</dbReference>
<comment type="catalytic activity">
    <reaction evidence="1">
        <text>4-CDP-2-C-methyl-D-erythritol 2-phosphate = 2-C-methyl-D-erythritol 2,4-cyclic diphosphate + CMP</text>
        <dbReference type="Rhea" id="RHEA:23864"/>
        <dbReference type="ChEBI" id="CHEBI:57919"/>
        <dbReference type="ChEBI" id="CHEBI:58483"/>
        <dbReference type="ChEBI" id="CHEBI:60377"/>
        <dbReference type="EC" id="4.6.1.12"/>
    </reaction>
</comment>
<evidence type="ECO:0000256" key="3">
    <source>
        <dbReference type="ARBA" id="ARBA00004709"/>
    </source>
</evidence>
<dbReference type="GO" id="GO:0008685">
    <property type="term" value="F:2-C-methyl-D-erythritol 2,4-cyclodiphosphate synthase activity"/>
    <property type="evidence" value="ECO:0007669"/>
    <property type="project" value="UniProtKB-EC"/>
</dbReference>
<feature type="domain" description="2-C-methyl-D-erythritol 2,4-cyclodiphosphate synthase" evidence="8">
    <location>
        <begin position="12"/>
        <end position="164"/>
    </location>
</feature>
<keyword evidence="7" id="KW-0456">Lyase</keyword>
<dbReference type="Pfam" id="PF02542">
    <property type="entry name" value="YgbB"/>
    <property type="match status" value="1"/>
</dbReference>
<comment type="caution">
    <text evidence="9">The sequence shown here is derived from an EMBL/GenBank/DDBJ whole genome shotgun (WGS) entry which is preliminary data.</text>
</comment>
<evidence type="ECO:0000256" key="2">
    <source>
        <dbReference type="ARBA" id="ARBA00001968"/>
    </source>
</evidence>
<name>X0TPQ8_9ZZZZ</name>
<dbReference type="InterPro" id="IPR020555">
    <property type="entry name" value="MECDP_synthase_CS"/>
</dbReference>
<sequence>MELHNITIMDYRVGLGYDIHPLARGRKLILGGVRIPYSLGLKGHSDADVLLHAICDALLGAMSKDDIGRHFPNTDRRFKGISSLKLLHKVYEISRKEKYRLINIDTVLILERPKITSFRNKMISNICETLNIEKSQINIKATTQEGIGDIGKGKAAAAYAIALLGRGKT</sequence>
<evidence type="ECO:0000259" key="8">
    <source>
        <dbReference type="Pfam" id="PF02542"/>
    </source>
</evidence>
<dbReference type="InterPro" id="IPR003526">
    <property type="entry name" value="MECDP_synthase"/>
</dbReference>
<dbReference type="GO" id="GO:0046872">
    <property type="term" value="F:metal ion binding"/>
    <property type="evidence" value="ECO:0007669"/>
    <property type="project" value="UniProtKB-KW"/>
</dbReference>
<comment type="pathway">
    <text evidence="3">Isoprenoid biosynthesis; isopentenyl diphosphate biosynthesis via DXP pathway; isopentenyl diphosphate from 1-deoxy-D-xylulose 5-phosphate: step 4/6.</text>
</comment>
<dbReference type="GO" id="GO:0019288">
    <property type="term" value="P:isopentenyl diphosphate biosynthetic process, methylerythritol 4-phosphate pathway"/>
    <property type="evidence" value="ECO:0007669"/>
    <property type="project" value="UniProtKB-UniPathway"/>
</dbReference>
<protein>
    <recommendedName>
        <fullName evidence="4">2-C-methyl-D-erythritol 2,4-cyclodiphosphate synthase</fullName>
        <ecNumber evidence="4">4.6.1.12</ecNumber>
    </recommendedName>
</protein>
<dbReference type="UniPathway" id="UPA00056">
    <property type="reaction ID" value="UER00095"/>
</dbReference>
<evidence type="ECO:0000256" key="7">
    <source>
        <dbReference type="ARBA" id="ARBA00023239"/>
    </source>
</evidence>
<evidence type="ECO:0000256" key="5">
    <source>
        <dbReference type="ARBA" id="ARBA00022723"/>
    </source>
</evidence>
<dbReference type="GO" id="GO:0016114">
    <property type="term" value="P:terpenoid biosynthetic process"/>
    <property type="evidence" value="ECO:0007669"/>
    <property type="project" value="InterPro"/>
</dbReference>
<evidence type="ECO:0000256" key="4">
    <source>
        <dbReference type="ARBA" id="ARBA00012579"/>
    </source>
</evidence>
<evidence type="ECO:0000313" key="9">
    <source>
        <dbReference type="EMBL" id="GAF78100.1"/>
    </source>
</evidence>
<reference evidence="9" key="1">
    <citation type="journal article" date="2014" name="Front. Microbiol.">
        <title>High frequency of phylogenetically diverse reductive dehalogenase-homologous genes in deep subseafloor sedimentary metagenomes.</title>
        <authorList>
            <person name="Kawai M."/>
            <person name="Futagami T."/>
            <person name="Toyoda A."/>
            <person name="Takaki Y."/>
            <person name="Nishi S."/>
            <person name="Hori S."/>
            <person name="Arai W."/>
            <person name="Tsubouchi T."/>
            <person name="Morono Y."/>
            <person name="Uchiyama I."/>
            <person name="Ito T."/>
            <person name="Fujiyama A."/>
            <person name="Inagaki F."/>
            <person name="Takami H."/>
        </authorList>
    </citation>
    <scope>NUCLEOTIDE SEQUENCE</scope>
    <source>
        <strain evidence="9">Expedition CK06-06</strain>
    </source>
</reference>
<dbReference type="PANTHER" id="PTHR43181:SF1">
    <property type="entry name" value="2-C-METHYL-D-ERYTHRITOL 2,4-CYCLODIPHOSPHATE SYNTHASE, CHLOROPLASTIC"/>
    <property type="match status" value="1"/>
</dbReference>
<dbReference type="AlphaFoldDB" id="X0TPQ8"/>
<evidence type="ECO:0000256" key="6">
    <source>
        <dbReference type="ARBA" id="ARBA00023229"/>
    </source>
</evidence>
<keyword evidence="6" id="KW-0414">Isoprene biosynthesis</keyword>
<dbReference type="NCBIfam" id="TIGR00151">
    <property type="entry name" value="ispF"/>
    <property type="match status" value="1"/>
</dbReference>
<proteinExistence type="inferred from homology"/>
<dbReference type="PANTHER" id="PTHR43181">
    <property type="entry name" value="2-C-METHYL-D-ERYTHRITOL 2,4-CYCLODIPHOSPHATE SYNTHASE, CHLOROPLASTIC"/>
    <property type="match status" value="1"/>
</dbReference>
<keyword evidence="5" id="KW-0479">Metal-binding</keyword>
<gene>
    <name evidence="9" type="ORF">S01H1_13714</name>
</gene>
<accession>X0TPQ8</accession>
<dbReference type="CDD" id="cd00554">
    <property type="entry name" value="MECDP_synthase"/>
    <property type="match status" value="1"/>
</dbReference>
<dbReference type="EC" id="4.6.1.12" evidence="4"/>
<comment type="cofactor">
    <cofactor evidence="2">
        <name>a divalent metal cation</name>
        <dbReference type="ChEBI" id="CHEBI:60240"/>
    </cofactor>
</comment>
<dbReference type="HAMAP" id="MF_00107">
    <property type="entry name" value="IspF"/>
    <property type="match status" value="1"/>
</dbReference>
<evidence type="ECO:0000256" key="1">
    <source>
        <dbReference type="ARBA" id="ARBA00000200"/>
    </source>
</evidence>
<dbReference type="EMBL" id="BARS01007087">
    <property type="protein sequence ID" value="GAF78100.1"/>
    <property type="molecule type" value="Genomic_DNA"/>
</dbReference>